<dbReference type="GO" id="GO:0000976">
    <property type="term" value="F:transcription cis-regulatory region binding"/>
    <property type="evidence" value="ECO:0007669"/>
    <property type="project" value="TreeGrafter"/>
</dbReference>
<comment type="subcellular location">
    <subcellularLocation>
        <location evidence="1">Nucleus</location>
    </subcellularLocation>
</comment>
<dbReference type="Proteomes" id="UP000595662">
    <property type="component" value="Chromosome 1"/>
</dbReference>
<dbReference type="GO" id="GO:0005634">
    <property type="term" value="C:nucleus"/>
    <property type="evidence" value="ECO:0007669"/>
    <property type="project" value="UniProtKB-SubCell"/>
</dbReference>
<dbReference type="PANTHER" id="PTHR37534:SF8">
    <property type="entry name" value="ZN(II)2CYS6 TRANSCRIPTION FACTOR (EUROFUNG)"/>
    <property type="match status" value="1"/>
</dbReference>
<accession>A0A7T6XIN5</accession>
<name>A0A7T6XIN5_PENDI</name>
<evidence type="ECO:0000256" key="1">
    <source>
        <dbReference type="ARBA" id="ARBA00004123"/>
    </source>
</evidence>
<keyword evidence="2" id="KW-0539">Nucleus</keyword>
<dbReference type="GO" id="GO:0045944">
    <property type="term" value="P:positive regulation of transcription by RNA polymerase II"/>
    <property type="evidence" value="ECO:0007669"/>
    <property type="project" value="TreeGrafter"/>
</dbReference>
<evidence type="ECO:0000256" key="2">
    <source>
        <dbReference type="ARBA" id="ARBA00023242"/>
    </source>
</evidence>
<dbReference type="VEuPathDB" id="FungiDB:PDIP_67150"/>
<sequence length="309" mass="35097">MPIQAHHSKIQASTPASLLNANHDALLFKHQAMEALFRVCSNGKIEKSDTTVARICLFVPLDFLESGSKGWDFHLEGAKRLITSRRPLLEVQAGVNNGPGETVQQIWDLIFYQIHQIETLEATFCDRNWCQSSSIRFLSHERDAIAGQPDSAALQTHVQGATTMMELTQHFGRYAWALSLQQMRQSFPEEINHLCALSQAFKIVALLYGRRILDVLTETLTTQDDLVSKLVGLTYIWKDDEVLFKCVLWVIFVAGLECRSRAQNDSMVEYLGKFWTATSFLNVITAAKILPDYWDKEAGETPTRWIFDK</sequence>
<protein>
    <submittedName>
        <fullName evidence="3">Fungal transcriptional regulatory protein, N-terminal</fullName>
    </submittedName>
</protein>
<evidence type="ECO:0000313" key="3">
    <source>
        <dbReference type="EMBL" id="QQK41868.1"/>
    </source>
</evidence>
<evidence type="ECO:0000313" key="4">
    <source>
        <dbReference type="Proteomes" id="UP000595662"/>
    </source>
</evidence>
<dbReference type="GeneID" id="26235031"/>
<dbReference type="KEGG" id="pdp:PDIP_67150"/>
<reference evidence="3 4" key="1">
    <citation type="submission" date="2020-08" db="EMBL/GenBank/DDBJ databases">
        <title>The completed genome sequence of the pathogenic ascomycete fungus Penicillium digitatum.</title>
        <authorList>
            <person name="Wang M."/>
        </authorList>
    </citation>
    <scope>NUCLEOTIDE SEQUENCE [LARGE SCALE GENOMIC DNA]</scope>
    <source>
        <strain evidence="3 4">PdW03</strain>
    </source>
</reference>
<dbReference type="RefSeq" id="XP_014530872.2">
    <property type="nucleotide sequence ID" value="XM_014675386.2"/>
</dbReference>
<dbReference type="GO" id="GO:0003700">
    <property type="term" value="F:DNA-binding transcription factor activity"/>
    <property type="evidence" value="ECO:0007669"/>
    <property type="project" value="TreeGrafter"/>
</dbReference>
<dbReference type="InterPro" id="IPR021858">
    <property type="entry name" value="Fun_TF"/>
</dbReference>
<dbReference type="PANTHER" id="PTHR37534">
    <property type="entry name" value="TRANSCRIPTIONAL ACTIVATOR PROTEIN UGA3"/>
    <property type="match status" value="1"/>
</dbReference>
<dbReference type="EMBL" id="CP060774">
    <property type="protein sequence ID" value="QQK41868.1"/>
    <property type="molecule type" value="Genomic_DNA"/>
</dbReference>
<gene>
    <name evidence="3" type="ORF">Pdw03_4722</name>
</gene>
<dbReference type="Pfam" id="PF11951">
    <property type="entry name" value="Fungal_trans_2"/>
    <property type="match status" value="1"/>
</dbReference>
<dbReference type="AlphaFoldDB" id="A0A7T6XIN5"/>
<proteinExistence type="predicted"/>
<organism evidence="3 4">
    <name type="scientific">Penicillium digitatum</name>
    <name type="common">Green mold</name>
    <dbReference type="NCBI Taxonomy" id="36651"/>
    <lineage>
        <taxon>Eukaryota</taxon>
        <taxon>Fungi</taxon>
        <taxon>Dikarya</taxon>
        <taxon>Ascomycota</taxon>
        <taxon>Pezizomycotina</taxon>
        <taxon>Eurotiomycetes</taxon>
        <taxon>Eurotiomycetidae</taxon>
        <taxon>Eurotiales</taxon>
        <taxon>Aspergillaceae</taxon>
        <taxon>Penicillium</taxon>
    </lineage>
</organism>